<evidence type="ECO:0000313" key="2">
    <source>
        <dbReference type="Proteomes" id="UP000800093"/>
    </source>
</evidence>
<reference evidence="2" key="1">
    <citation type="journal article" date="2020" name="Stud. Mycol.">
        <title>101 Dothideomycetes genomes: A test case for predicting lifestyles and emergence of pathogens.</title>
        <authorList>
            <person name="Haridas S."/>
            <person name="Albert R."/>
            <person name="Binder M."/>
            <person name="Bloem J."/>
            <person name="LaButti K."/>
            <person name="Salamov A."/>
            <person name="Andreopoulos B."/>
            <person name="Baker S."/>
            <person name="Barry K."/>
            <person name="Bills G."/>
            <person name="Bluhm B."/>
            <person name="Cannon C."/>
            <person name="Castanera R."/>
            <person name="Culley D."/>
            <person name="Daum C."/>
            <person name="Ezra D."/>
            <person name="Gonzalez J."/>
            <person name="Henrissat B."/>
            <person name="Kuo A."/>
            <person name="Liang C."/>
            <person name="Lipzen A."/>
            <person name="Lutzoni F."/>
            <person name="Magnuson J."/>
            <person name="Mondo S."/>
            <person name="Nolan M."/>
            <person name="Ohm R."/>
            <person name="Pangilinan J."/>
            <person name="Park H.-J."/>
            <person name="Ramirez L."/>
            <person name="Alfaro M."/>
            <person name="Sun H."/>
            <person name="Tritt A."/>
            <person name="Yoshinaga Y."/>
            <person name="Zwiers L.-H."/>
            <person name="Turgeon B."/>
            <person name="Goodwin S."/>
            <person name="Spatafora J."/>
            <person name="Crous P."/>
            <person name="Grigoriev I."/>
        </authorList>
    </citation>
    <scope>NUCLEOTIDE SEQUENCE [LARGE SCALE GENOMIC DNA]</scope>
    <source>
        <strain evidence="2">CBS 304.66</strain>
    </source>
</reference>
<name>A0A9P4KGW8_9PLEO</name>
<proteinExistence type="predicted"/>
<gene>
    <name evidence="1" type="ORF">CC78DRAFT_578527</name>
</gene>
<comment type="caution">
    <text evidence="1">The sequence shown here is derived from an EMBL/GenBank/DDBJ whole genome shotgun (WGS) entry which is preliminary data.</text>
</comment>
<dbReference type="Proteomes" id="UP000800093">
    <property type="component" value="Unassembled WGS sequence"/>
</dbReference>
<organism evidence="1 2">
    <name type="scientific">Lojkania enalia</name>
    <dbReference type="NCBI Taxonomy" id="147567"/>
    <lineage>
        <taxon>Eukaryota</taxon>
        <taxon>Fungi</taxon>
        <taxon>Dikarya</taxon>
        <taxon>Ascomycota</taxon>
        <taxon>Pezizomycotina</taxon>
        <taxon>Dothideomycetes</taxon>
        <taxon>Pleosporomycetidae</taxon>
        <taxon>Pleosporales</taxon>
        <taxon>Pleosporales incertae sedis</taxon>
        <taxon>Lojkania</taxon>
    </lineage>
</organism>
<accession>A0A9P4KGW8</accession>
<protein>
    <submittedName>
        <fullName evidence="1">Uncharacterized protein</fullName>
    </submittedName>
</protein>
<dbReference type="AlphaFoldDB" id="A0A9P4KGW8"/>
<keyword evidence="2" id="KW-1185">Reference proteome</keyword>
<sequence length="178" mass="20232">MPQAPGATWLPNQPYVPRCRKGDSAKSSCDSGGVYGVVDLTFGWAKLNMKEWILERAKKELGVLFKELERSFVERVERERCWFGGRGRLLIDIRRHIGKSYRSSNRDPEASVKELSMIKEATAEETMSTMGIYEAAIHYKLLDFQQLRETSSSQTEIQLSEEHGLMALTLPQETLGMS</sequence>
<dbReference type="EMBL" id="ML986600">
    <property type="protein sequence ID" value="KAF2266200.1"/>
    <property type="molecule type" value="Genomic_DNA"/>
</dbReference>
<evidence type="ECO:0000313" key="1">
    <source>
        <dbReference type="EMBL" id="KAF2266200.1"/>
    </source>
</evidence>